<evidence type="ECO:0000256" key="2">
    <source>
        <dbReference type="SAM" id="MobiDB-lite"/>
    </source>
</evidence>
<name>A0A8H5NLX6_9HYPO</name>
<feature type="region of interest" description="Disordered" evidence="2">
    <location>
        <begin position="528"/>
        <end position="561"/>
    </location>
</feature>
<dbReference type="Proteomes" id="UP000582016">
    <property type="component" value="Unassembled WGS sequence"/>
</dbReference>
<feature type="compositionally biased region" description="Basic and acidic residues" evidence="2">
    <location>
        <begin position="600"/>
        <end position="609"/>
    </location>
</feature>
<dbReference type="Gene3D" id="4.10.240.10">
    <property type="entry name" value="Zn(2)-C6 fungal-type DNA-binding domain"/>
    <property type="match status" value="1"/>
</dbReference>
<feature type="region of interest" description="Disordered" evidence="2">
    <location>
        <begin position="575"/>
        <end position="610"/>
    </location>
</feature>
<feature type="compositionally biased region" description="Basic residues" evidence="2">
    <location>
        <begin position="341"/>
        <end position="360"/>
    </location>
</feature>
<comment type="caution">
    <text evidence="4">The sequence shown here is derived from an EMBL/GenBank/DDBJ whole genome shotgun (WGS) entry which is preliminary data.</text>
</comment>
<dbReference type="GO" id="GO:0008270">
    <property type="term" value="F:zinc ion binding"/>
    <property type="evidence" value="ECO:0007669"/>
    <property type="project" value="InterPro"/>
</dbReference>
<dbReference type="GO" id="GO:0000981">
    <property type="term" value="F:DNA-binding transcription factor activity, RNA polymerase II-specific"/>
    <property type="evidence" value="ECO:0007669"/>
    <property type="project" value="InterPro"/>
</dbReference>
<dbReference type="PANTHER" id="PTHR47657">
    <property type="entry name" value="STEROL REGULATORY ELEMENT-BINDING PROTEIN ECM22"/>
    <property type="match status" value="1"/>
</dbReference>
<protein>
    <submittedName>
        <fullName evidence="4">C6 transcription factor</fullName>
    </submittedName>
</protein>
<feature type="domain" description="Zn(2)-C6 fungal-type" evidence="3">
    <location>
        <begin position="604"/>
        <end position="630"/>
    </location>
</feature>
<dbReference type="EMBL" id="JAAOAQ010000040">
    <property type="protein sequence ID" value="KAF5570414.1"/>
    <property type="molecule type" value="Genomic_DNA"/>
</dbReference>
<evidence type="ECO:0000313" key="4">
    <source>
        <dbReference type="EMBL" id="KAF5570414.1"/>
    </source>
</evidence>
<feature type="compositionally biased region" description="Acidic residues" evidence="2">
    <location>
        <begin position="584"/>
        <end position="599"/>
    </location>
</feature>
<keyword evidence="1" id="KW-0539">Nucleus</keyword>
<feature type="region of interest" description="Disordered" evidence="2">
    <location>
        <begin position="314"/>
        <end position="368"/>
    </location>
</feature>
<sequence>MDDLLAISKSILDKVPRLQALDNYFRTPEILARQQRVDQLEELAQQNAKRFREDTAGKIDIRPFRALVLEQSKLEEEIEKDKGRFLQQLLNDWGTVPEGLRALAASSSQAPRDPLPADSIPTPSRAPLPTYSIPTPPAPKAPLPASSIPTPSRSSVVHDSLETVGPERDESQAPLADNTERIPSRKPRTSASRRRSSNISLDENRPVKRSRRGQITPSLTPDRFIKFSDVFQGGDAPAKYRIVQFPFRQGNWYILECKDCDIQFQGKDVVEDAYDHFYHNHGRSFSTTEEQVVQVLGTHVSDCNAELAEKNNALCPLPLDPDGDETELETGDEGPEEPSERRKHTSTRKKKGKRGRRKNPNAHWVPPKSFKDVDPRIINAKPGDIVCLYNDRTKFFSPLMILPWGPFPRLNFGKALQDVELHTTIPKCFDCAEPTDLTPPPWAPGYGDDGELAHKRSLPGLFFRAAQDFPYDCRSGWVPLNKLKVYDKTCPRTRNKESVEEYIEYHAEWCKELQAKGMRNEAIAPKRSHRFQPGGHRGPENSARDQSVTLSTVQSSRQSTEQFSIAPTIEDVGIKEEPEVNYEQTEEEDDGEEIEDREEEGGKQCDEQRPQCSRCLDKGIPCEYPRQKSRALRSPNQQDTWSQLQSLTIPTPHYARSTSASLSTSDLSPGLSPYLAPSPNFTLLSQEMPLPSVDLGAAELELFSYYLSHTARSLAYDEDDLYALQVGFPNLAFRSKPLMSSILALAAVRKCHDLISQPLQRIDKSQVRHLLALADEHHRVSLRQTRADIPIANHYDHVVANAPLMVLYATANHAVRIKVAKTLDEGERTSLAPVQLHWMTLIRAAHLAYTGLLHSTKDFGFLEDFTASPPDITLSSQSTNGLVPLGENGPTPQTEQLLMPIIAATSDSALEKLRTRAQALEFAAHLKPSWESAGDDTELQACLAALEALNSIVNELFHPDQSIYTDNQQPDLEAGWAALSQLSDVSPWLRSYMARVTFSTPPKPLRRTIMWFLNRIPSEFLSIVESVLDNIPTSPDSIPDEGIQCEGDVSETTRLAMDIFSHWLVLVMLLDGVWWIGGIGTCELGRIVKYTSRKNFFGEFLGMETWWPRSMLNIAMEIGSQS</sequence>
<dbReference type="InterPro" id="IPR036864">
    <property type="entry name" value="Zn2-C6_fun-type_DNA-bd_sf"/>
</dbReference>
<dbReference type="PANTHER" id="PTHR47657:SF14">
    <property type="entry name" value="ZN(2)-C6 FUNGAL-TYPE DOMAIN-CONTAINING PROTEIN"/>
    <property type="match status" value="1"/>
</dbReference>
<feature type="compositionally biased region" description="Basic residues" evidence="2">
    <location>
        <begin position="184"/>
        <end position="196"/>
    </location>
</feature>
<proteinExistence type="predicted"/>
<feature type="region of interest" description="Disordered" evidence="2">
    <location>
        <begin position="104"/>
        <end position="219"/>
    </location>
</feature>
<dbReference type="CDD" id="cd00067">
    <property type="entry name" value="GAL4"/>
    <property type="match status" value="1"/>
</dbReference>
<dbReference type="AlphaFoldDB" id="A0A8H5NLX6"/>
<evidence type="ECO:0000313" key="5">
    <source>
        <dbReference type="Proteomes" id="UP000582016"/>
    </source>
</evidence>
<dbReference type="OrthoDB" id="5295362at2759"/>
<evidence type="ECO:0000259" key="3">
    <source>
        <dbReference type="Pfam" id="PF00172"/>
    </source>
</evidence>
<gene>
    <name evidence="4" type="ORF">FPHYL_1250</name>
</gene>
<evidence type="ECO:0000256" key="1">
    <source>
        <dbReference type="ARBA" id="ARBA00023242"/>
    </source>
</evidence>
<accession>A0A8H5NLX6</accession>
<dbReference type="InterPro" id="IPR052400">
    <property type="entry name" value="Zn2-C6_fungal_TF"/>
</dbReference>
<feature type="compositionally biased region" description="Acidic residues" evidence="2">
    <location>
        <begin position="321"/>
        <end position="337"/>
    </location>
</feature>
<dbReference type="InterPro" id="IPR001138">
    <property type="entry name" value="Zn2Cys6_DnaBD"/>
</dbReference>
<reference evidence="4 5" key="1">
    <citation type="submission" date="2020-05" db="EMBL/GenBank/DDBJ databases">
        <title>Identification and distribution of gene clusters putatively required for synthesis of sphingolipid metabolism inhibitors in phylogenetically diverse species of the filamentous fungus Fusarium.</title>
        <authorList>
            <person name="Kim H.-S."/>
            <person name="Busman M."/>
            <person name="Brown D.W."/>
            <person name="Divon H."/>
            <person name="Uhlig S."/>
            <person name="Proctor R.H."/>
        </authorList>
    </citation>
    <scope>NUCLEOTIDE SEQUENCE [LARGE SCALE GENOMIC DNA]</scope>
    <source>
        <strain evidence="4 5">NRRL 13617</strain>
    </source>
</reference>
<feature type="compositionally biased region" description="Polar residues" evidence="2">
    <location>
        <begin position="544"/>
        <end position="561"/>
    </location>
</feature>
<organism evidence="4 5">
    <name type="scientific">Fusarium phyllophilum</name>
    <dbReference type="NCBI Taxonomy" id="47803"/>
    <lineage>
        <taxon>Eukaryota</taxon>
        <taxon>Fungi</taxon>
        <taxon>Dikarya</taxon>
        <taxon>Ascomycota</taxon>
        <taxon>Pezizomycotina</taxon>
        <taxon>Sordariomycetes</taxon>
        <taxon>Hypocreomycetidae</taxon>
        <taxon>Hypocreales</taxon>
        <taxon>Nectriaceae</taxon>
        <taxon>Fusarium</taxon>
        <taxon>Fusarium fujikuroi species complex</taxon>
    </lineage>
</organism>
<keyword evidence="5" id="KW-1185">Reference proteome</keyword>
<feature type="compositionally biased region" description="Basic and acidic residues" evidence="2">
    <location>
        <begin position="159"/>
        <end position="171"/>
    </location>
</feature>
<dbReference type="Pfam" id="PF00172">
    <property type="entry name" value="Zn_clus"/>
    <property type="match status" value="1"/>
</dbReference>